<evidence type="ECO:0000313" key="2">
    <source>
        <dbReference type="Proteomes" id="UP000274350"/>
    </source>
</evidence>
<dbReference type="Proteomes" id="UP000274350">
    <property type="component" value="Chromosome"/>
</dbReference>
<dbReference type="AlphaFoldDB" id="A0A6M4A4Q6"/>
<gene>
    <name evidence="1" type="ORF">EJG51_011180</name>
</gene>
<accession>A0A6M4A4Q6</accession>
<organism evidence="1 2">
    <name type="scientific">Undibacterium piscinae</name>
    <dbReference type="NCBI Taxonomy" id="2495591"/>
    <lineage>
        <taxon>Bacteria</taxon>
        <taxon>Pseudomonadati</taxon>
        <taxon>Pseudomonadota</taxon>
        <taxon>Betaproteobacteria</taxon>
        <taxon>Burkholderiales</taxon>
        <taxon>Oxalobacteraceae</taxon>
        <taxon>Undibacterium</taxon>
    </lineage>
</organism>
<name>A0A6M4A4Q6_9BURK</name>
<evidence type="ECO:0000313" key="1">
    <source>
        <dbReference type="EMBL" id="QJQ06326.1"/>
    </source>
</evidence>
<reference evidence="1 2" key="1">
    <citation type="journal article" date="2019" name="Int. J. Syst. Evol. Microbiol.">
        <title>Undibacterium piscinae sp. nov., isolated from Korean shiner intestine.</title>
        <authorList>
            <person name="Lee S.Y."/>
            <person name="Kang W."/>
            <person name="Kim P.S."/>
            <person name="Kim H.S."/>
            <person name="Sung H."/>
            <person name="Shin N.R."/>
            <person name="Whon T.W."/>
            <person name="Yun J.H."/>
            <person name="Lee J.Y."/>
            <person name="Lee J.Y."/>
            <person name="Jung M.J."/>
            <person name="Jeong Y.S."/>
            <person name="Tak E.J."/>
            <person name="Han J.E."/>
            <person name="Hyun D.W."/>
            <person name="Kang M.S."/>
            <person name="Lee K.E."/>
            <person name="Lee B.H."/>
            <person name="Bae J.W."/>
        </authorList>
    </citation>
    <scope>NUCLEOTIDE SEQUENCE [LARGE SCALE GENOMIC DNA]</scope>
    <source>
        <strain evidence="1 2">S11R28</strain>
    </source>
</reference>
<proteinExistence type="predicted"/>
<dbReference type="KEGG" id="upi:EJG51_011180"/>
<sequence>MPTWPAFWAIKIEIDFKYVNIIDKMKGNSNHAFQDFLVLTAFIVHRRKAKLDLGFDSLLLNCDTRPFRPSR</sequence>
<dbReference type="EMBL" id="CP051152">
    <property type="protein sequence ID" value="QJQ06326.1"/>
    <property type="molecule type" value="Genomic_DNA"/>
</dbReference>
<protein>
    <submittedName>
        <fullName evidence="1">Uncharacterized protein</fullName>
    </submittedName>
</protein>
<keyword evidence="2" id="KW-1185">Reference proteome</keyword>